<dbReference type="PANTHER" id="PTHR15350:SF2">
    <property type="entry name" value="EUKARYOTIC TRANSLATION INITIATION FACTOR 3 SUBUNIT M"/>
    <property type="match status" value="1"/>
</dbReference>
<dbReference type="GO" id="GO:0071541">
    <property type="term" value="C:eukaryotic translation initiation factor 3 complex, eIF3m"/>
    <property type="evidence" value="ECO:0007669"/>
    <property type="project" value="UniProtKB-UniRule"/>
</dbReference>
<evidence type="ECO:0000313" key="7">
    <source>
        <dbReference type="EMBL" id="KJA29783.1"/>
    </source>
</evidence>
<name>A0A0D2N073_HYPSF</name>
<dbReference type="HAMAP" id="MF_03012">
    <property type="entry name" value="eIF3m"/>
    <property type="match status" value="1"/>
</dbReference>
<dbReference type="STRING" id="945553.A0A0D2N073"/>
<dbReference type="GO" id="GO:0001732">
    <property type="term" value="P:formation of cytoplasmic translation initiation complex"/>
    <property type="evidence" value="ECO:0007669"/>
    <property type="project" value="UniProtKB-UniRule"/>
</dbReference>
<dbReference type="GO" id="GO:0003743">
    <property type="term" value="F:translation initiation factor activity"/>
    <property type="evidence" value="ECO:0007669"/>
    <property type="project" value="UniProtKB-UniRule"/>
</dbReference>
<dbReference type="SMART" id="SM00088">
    <property type="entry name" value="PINT"/>
    <property type="match status" value="1"/>
</dbReference>
<evidence type="ECO:0000256" key="5">
    <source>
        <dbReference type="HAMAP-Rule" id="MF_03012"/>
    </source>
</evidence>
<feature type="domain" description="PCI" evidence="6">
    <location>
        <begin position="207"/>
        <end position="367"/>
    </location>
</feature>
<comment type="subunit">
    <text evidence="5">Component of the eukaryotic translation initiation factor 3 (eIF-3) complex.</text>
</comment>
<organism evidence="7 8">
    <name type="scientific">Hypholoma sublateritium (strain FD-334 SS-4)</name>
    <dbReference type="NCBI Taxonomy" id="945553"/>
    <lineage>
        <taxon>Eukaryota</taxon>
        <taxon>Fungi</taxon>
        <taxon>Dikarya</taxon>
        <taxon>Basidiomycota</taxon>
        <taxon>Agaricomycotina</taxon>
        <taxon>Agaricomycetes</taxon>
        <taxon>Agaricomycetidae</taxon>
        <taxon>Agaricales</taxon>
        <taxon>Agaricineae</taxon>
        <taxon>Strophariaceae</taxon>
        <taxon>Hypholoma</taxon>
    </lineage>
</organism>
<comment type="subcellular location">
    <subcellularLocation>
        <location evidence="5">Cytoplasm</location>
    </subcellularLocation>
</comment>
<protein>
    <recommendedName>
        <fullName evidence="5">Eukaryotic translation initiation factor 3 subunit M</fullName>
        <shortName evidence="5">eIF3m</shortName>
    </recommendedName>
</protein>
<dbReference type="GO" id="GO:0033290">
    <property type="term" value="C:eukaryotic 48S preinitiation complex"/>
    <property type="evidence" value="ECO:0007669"/>
    <property type="project" value="UniProtKB-UniRule"/>
</dbReference>
<evidence type="ECO:0000313" key="8">
    <source>
        <dbReference type="Proteomes" id="UP000054270"/>
    </source>
</evidence>
<dbReference type="Pfam" id="PF01399">
    <property type="entry name" value="PCI"/>
    <property type="match status" value="1"/>
</dbReference>
<dbReference type="OrthoDB" id="10267031at2759"/>
<sequence>MANTTDSVSIFAEGTFEEQILELLSYIVRNRSEEERSNFVAPFQNALKSGEGKKPIDEDEGRRKLILSKLLQEVRGLGDGTDREIEGFYNLLFAHIFSLHPPTSPEARQYLTTLLKTISSSPSERLSVKYRIVSNLFNTVPRNSPLRLTIYQTLLQIATSKEELAVLELTKPDVQKWLSEWEITAEEKSAFLKSIAVAYVQAEQPAVAYDYSLLYLQSLPASSDEAKTAAADIVATALRLPTVFDFDALFKLDAVINIKDHELFSLLQIFLSGGLPEFNTWQSSHPQALEKYQISASELERKIRLLTLATLAFKHIGQNLPYSKVAEALQVDTSEVEKWVIDVIRAGLVWGKLSQTTQSFHISRATARSFEKEQWQALEKRLVAWKAGLAGILDVVITAKKQGSVPA</sequence>
<evidence type="ECO:0000256" key="3">
    <source>
        <dbReference type="ARBA" id="ARBA00022540"/>
    </source>
</evidence>
<dbReference type="Proteomes" id="UP000054270">
    <property type="component" value="Unassembled WGS sequence"/>
</dbReference>
<gene>
    <name evidence="7" type="ORF">HYPSUDRAFT_31782</name>
</gene>
<dbReference type="OMA" id="VCLKALW"/>
<reference evidence="8" key="1">
    <citation type="submission" date="2014-04" db="EMBL/GenBank/DDBJ databases">
        <title>Evolutionary Origins and Diversification of the Mycorrhizal Mutualists.</title>
        <authorList>
            <consortium name="DOE Joint Genome Institute"/>
            <consortium name="Mycorrhizal Genomics Consortium"/>
            <person name="Kohler A."/>
            <person name="Kuo A."/>
            <person name="Nagy L.G."/>
            <person name="Floudas D."/>
            <person name="Copeland A."/>
            <person name="Barry K.W."/>
            <person name="Cichocki N."/>
            <person name="Veneault-Fourrey C."/>
            <person name="LaButti K."/>
            <person name="Lindquist E.A."/>
            <person name="Lipzen A."/>
            <person name="Lundell T."/>
            <person name="Morin E."/>
            <person name="Murat C."/>
            <person name="Riley R."/>
            <person name="Ohm R."/>
            <person name="Sun H."/>
            <person name="Tunlid A."/>
            <person name="Henrissat B."/>
            <person name="Grigoriev I.V."/>
            <person name="Hibbett D.S."/>
            <person name="Martin F."/>
        </authorList>
    </citation>
    <scope>NUCLEOTIDE SEQUENCE [LARGE SCALE GENOMIC DNA]</scope>
    <source>
        <strain evidence="8">FD-334 SS-4</strain>
    </source>
</reference>
<comment type="function">
    <text evidence="5">Component of the eukaryotic translation initiation factor 3 (eIF-3) complex, which is involved in protein synthesis of a specialized repertoire of mRNAs and, together with other initiation factors, stimulates binding of mRNA and methionyl-tRNAi to the 40S ribosome. The eIF-3 complex specifically targets and initiates translation of a subset of mRNAs involved in cell proliferation.</text>
</comment>
<dbReference type="Pfam" id="PF18005">
    <property type="entry name" value="eIF3m_C_helix"/>
    <property type="match status" value="1"/>
</dbReference>
<dbReference type="AlphaFoldDB" id="A0A0D2N073"/>
<evidence type="ECO:0000256" key="4">
    <source>
        <dbReference type="ARBA" id="ARBA00022917"/>
    </source>
</evidence>
<dbReference type="InterPro" id="IPR000717">
    <property type="entry name" value="PCI_dom"/>
</dbReference>
<dbReference type="PROSITE" id="PS50250">
    <property type="entry name" value="PCI"/>
    <property type="match status" value="1"/>
</dbReference>
<keyword evidence="8" id="KW-1185">Reference proteome</keyword>
<dbReference type="PANTHER" id="PTHR15350">
    <property type="entry name" value="COP9 SIGNALOSOME COMPLEX SUBUNIT 7/DENDRITIC CELL PROTEIN GA17"/>
    <property type="match status" value="1"/>
</dbReference>
<keyword evidence="3 5" id="KW-0396">Initiation factor</keyword>
<evidence type="ECO:0000256" key="1">
    <source>
        <dbReference type="ARBA" id="ARBA00008482"/>
    </source>
</evidence>
<dbReference type="InterPro" id="IPR027528">
    <property type="entry name" value="eIF3m"/>
</dbReference>
<comment type="similarity">
    <text evidence="5">Belongs to the eIF-3 subunit M family.</text>
</comment>
<keyword evidence="4 5" id="KW-0648">Protein biosynthesis</keyword>
<dbReference type="InterPro" id="IPR045237">
    <property type="entry name" value="COPS7/eIF3m"/>
</dbReference>
<keyword evidence="2 5" id="KW-0963">Cytoplasm</keyword>
<comment type="similarity">
    <text evidence="1">Belongs to the CSN7/EIF3M family. CSN7 subfamily.</text>
</comment>
<evidence type="ECO:0000256" key="2">
    <source>
        <dbReference type="ARBA" id="ARBA00022490"/>
    </source>
</evidence>
<accession>A0A0D2N073</accession>
<dbReference type="InterPro" id="IPR040750">
    <property type="entry name" value="eIF3m_C_helix"/>
</dbReference>
<dbReference type="GO" id="GO:0016282">
    <property type="term" value="C:eukaryotic 43S preinitiation complex"/>
    <property type="evidence" value="ECO:0007669"/>
    <property type="project" value="UniProtKB-UniRule"/>
</dbReference>
<dbReference type="EMBL" id="KN817518">
    <property type="protein sequence ID" value="KJA29783.1"/>
    <property type="molecule type" value="Genomic_DNA"/>
</dbReference>
<evidence type="ECO:0000259" key="6">
    <source>
        <dbReference type="PROSITE" id="PS50250"/>
    </source>
</evidence>
<proteinExistence type="inferred from homology"/>